<proteinExistence type="predicted"/>
<evidence type="ECO:0000313" key="1">
    <source>
        <dbReference type="EMBL" id="GBN54006.1"/>
    </source>
</evidence>
<accession>A0A4Y2PV44</accession>
<gene>
    <name evidence="1" type="ORF">AVEN_36049_1</name>
</gene>
<dbReference type="Proteomes" id="UP000499080">
    <property type="component" value="Unassembled WGS sequence"/>
</dbReference>
<comment type="caution">
    <text evidence="1">The sequence shown here is derived from an EMBL/GenBank/DDBJ whole genome shotgun (WGS) entry which is preliminary data.</text>
</comment>
<evidence type="ECO:0000313" key="2">
    <source>
        <dbReference type="Proteomes" id="UP000499080"/>
    </source>
</evidence>
<reference evidence="1 2" key="1">
    <citation type="journal article" date="2019" name="Sci. Rep.">
        <title>Orb-weaving spider Araneus ventricosus genome elucidates the spidroin gene catalogue.</title>
        <authorList>
            <person name="Kono N."/>
            <person name="Nakamura H."/>
            <person name="Ohtoshi R."/>
            <person name="Moran D.A.P."/>
            <person name="Shinohara A."/>
            <person name="Yoshida Y."/>
            <person name="Fujiwara M."/>
            <person name="Mori M."/>
            <person name="Tomita M."/>
            <person name="Arakawa K."/>
        </authorList>
    </citation>
    <scope>NUCLEOTIDE SEQUENCE [LARGE SCALE GENOMIC DNA]</scope>
</reference>
<protein>
    <submittedName>
        <fullName evidence="1">Uncharacterized protein</fullName>
    </submittedName>
</protein>
<dbReference type="EMBL" id="BGPR01011994">
    <property type="protein sequence ID" value="GBN54006.1"/>
    <property type="molecule type" value="Genomic_DNA"/>
</dbReference>
<keyword evidence="2" id="KW-1185">Reference proteome</keyword>
<sequence length="72" mass="7972">MVVPACSGMYFVRISLQLSFDGAWAVTPINCPSTAFRPLRPDGSPNGLSSGKLLQSRLPWLINITPYYANWQ</sequence>
<organism evidence="1 2">
    <name type="scientific">Araneus ventricosus</name>
    <name type="common">Orbweaver spider</name>
    <name type="synonym">Epeira ventricosa</name>
    <dbReference type="NCBI Taxonomy" id="182803"/>
    <lineage>
        <taxon>Eukaryota</taxon>
        <taxon>Metazoa</taxon>
        <taxon>Ecdysozoa</taxon>
        <taxon>Arthropoda</taxon>
        <taxon>Chelicerata</taxon>
        <taxon>Arachnida</taxon>
        <taxon>Araneae</taxon>
        <taxon>Araneomorphae</taxon>
        <taxon>Entelegynae</taxon>
        <taxon>Araneoidea</taxon>
        <taxon>Araneidae</taxon>
        <taxon>Araneus</taxon>
    </lineage>
</organism>
<dbReference type="AlphaFoldDB" id="A0A4Y2PV44"/>
<name>A0A4Y2PV44_ARAVE</name>